<dbReference type="Pfam" id="PF21834">
    <property type="entry name" value="DUF6894"/>
    <property type="match status" value="1"/>
</dbReference>
<evidence type="ECO:0000259" key="1">
    <source>
        <dbReference type="Pfam" id="PF21834"/>
    </source>
</evidence>
<comment type="caution">
    <text evidence="2">The sequence shown here is derived from an EMBL/GenBank/DDBJ whole genome shotgun (WGS) entry which is preliminary data.</text>
</comment>
<proteinExistence type="predicted"/>
<gene>
    <name evidence="2" type="ORF">I2H36_05870</name>
</gene>
<organism evidence="2 3">
    <name type="scientific">Microvirga terrestris</name>
    <dbReference type="NCBI Taxonomy" id="2791024"/>
    <lineage>
        <taxon>Bacteria</taxon>
        <taxon>Pseudomonadati</taxon>
        <taxon>Pseudomonadota</taxon>
        <taxon>Alphaproteobacteria</taxon>
        <taxon>Hyphomicrobiales</taxon>
        <taxon>Methylobacteriaceae</taxon>
        <taxon>Microvirga</taxon>
    </lineage>
</organism>
<dbReference type="EMBL" id="JADQDN010000002">
    <property type="protein sequence ID" value="MBF9195555.1"/>
    <property type="molecule type" value="Genomic_DNA"/>
</dbReference>
<keyword evidence="3" id="KW-1185">Reference proteome</keyword>
<evidence type="ECO:0000313" key="3">
    <source>
        <dbReference type="Proteomes" id="UP000611708"/>
    </source>
</evidence>
<dbReference type="RefSeq" id="WP_196262931.1">
    <property type="nucleotide sequence ID" value="NZ_JADQDN010000002.1"/>
</dbReference>
<sequence>MPRYFFNVHIGGDALADPEGQDLRNADQAWEVAQAMARNLMSTEFERPVNWATAHIEVKDDMDEIVLEFPFMEAISVTQQSH</sequence>
<feature type="domain" description="DUF6894" evidence="1">
    <location>
        <begin position="3"/>
        <end position="71"/>
    </location>
</feature>
<dbReference type="InterPro" id="IPR054189">
    <property type="entry name" value="DUF6894"/>
</dbReference>
<reference evidence="2 3" key="1">
    <citation type="submission" date="2020-11" db="EMBL/GenBank/DDBJ databases">
        <authorList>
            <person name="Kim M.K."/>
        </authorList>
    </citation>
    <scope>NUCLEOTIDE SEQUENCE [LARGE SCALE GENOMIC DNA]</scope>
    <source>
        <strain evidence="2 3">BT290</strain>
    </source>
</reference>
<accession>A0ABS0HQ11</accession>
<evidence type="ECO:0000313" key="2">
    <source>
        <dbReference type="EMBL" id="MBF9195555.1"/>
    </source>
</evidence>
<dbReference type="Proteomes" id="UP000611708">
    <property type="component" value="Unassembled WGS sequence"/>
</dbReference>
<protein>
    <recommendedName>
        <fullName evidence="1">DUF6894 domain-containing protein</fullName>
    </recommendedName>
</protein>
<name>A0ABS0HQ11_9HYPH</name>